<dbReference type="AlphaFoldDB" id="A0A023B4U7"/>
<gene>
    <name evidence="1" type="ORF">GNI_097230</name>
</gene>
<evidence type="ECO:0000313" key="1">
    <source>
        <dbReference type="EMBL" id="EZG57647.1"/>
    </source>
</evidence>
<reference evidence="1" key="1">
    <citation type="submission" date="2013-12" db="EMBL/GenBank/DDBJ databases">
        <authorList>
            <person name="Omoto C.K."/>
            <person name="Sibley D."/>
            <person name="Venepally P."/>
            <person name="Hadjithomas M."/>
            <person name="Karamycheva S."/>
            <person name="Brunk B."/>
            <person name="Roos D."/>
            <person name="Caler E."/>
            <person name="Lorenzi H."/>
        </authorList>
    </citation>
    <scope>NUCLEOTIDE SEQUENCE</scope>
</reference>
<proteinExistence type="predicted"/>
<dbReference type="VEuPathDB" id="CryptoDB:GNI_097230"/>
<dbReference type="RefSeq" id="XP_011131039.1">
    <property type="nucleotide sequence ID" value="XM_011132737.1"/>
</dbReference>
<sequence>MKFSACVFGVLGAGAYVPAVDRFYPESACVPPEGGVVGDIAVSCIEKENNAANAFTLLHTNVTDAAANAKPGCADDEKRVFAYGPYANYMLTGEGVNATTYPLGPYSVLVANVDVNNLENNSAEDEETAPCDITLWVIAKGTACPDAKDTANQYKYSTLKDVDDGEKDTETWQYSIMDGPLVAANGDAWFWYADITKCVSSASVRPNVYFRQAIVGTAGAGNQSGATAAFVTAPLLATAALAALYL</sequence>
<comment type="caution">
    <text evidence="1">The sequence shown here is derived from an EMBL/GenBank/DDBJ whole genome shotgun (WGS) entry which is preliminary data.</text>
</comment>
<keyword evidence="2" id="KW-1185">Reference proteome</keyword>
<name>A0A023B4U7_GRENI</name>
<dbReference type="GeneID" id="22913456"/>
<dbReference type="Proteomes" id="UP000019763">
    <property type="component" value="Unassembled WGS sequence"/>
</dbReference>
<dbReference type="EMBL" id="AFNH02000728">
    <property type="protein sequence ID" value="EZG57647.1"/>
    <property type="molecule type" value="Genomic_DNA"/>
</dbReference>
<protein>
    <submittedName>
        <fullName evidence="1">Uncharacterized protein</fullName>
    </submittedName>
</protein>
<accession>A0A023B4U7</accession>
<evidence type="ECO:0000313" key="2">
    <source>
        <dbReference type="Proteomes" id="UP000019763"/>
    </source>
</evidence>
<organism evidence="1 2">
    <name type="scientific">Gregarina niphandrodes</name>
    <name type="common">Septate eugregarine</name>
    <dbReference type="NCBI Taxonomy" id="110365"/>
    <lineage>
        <taxon>Eukaryota</taxon>
        <taxon>Sar</taxon>
        <taxon>Alveolata</taxon>
        <taxon>Apicomplexa</taxon>
        <taxon>Conoidasida</taxon>
        <taxon>Gregarinasina</taxon>
        <taxon>Eugregarinorida</taxon>
        <taxon>Gregarinidae</taxon>
        <taxon>Gregarina</taxon>
    </lineage>
</organism>